<dbReference type="Gene3D" id="2.60.120.260">
    <property type="entry name" value="Galactose-binding domain-like"/>
    <property type="match status" value="2"/>
</dbReference>
<keyword evidence="2" id="KW-0677">Repeat</keyword>
<evidence type="ECO:0000313" key="5">
    <source>
        <dbReference type="EMBL" id="NHM02643.1"/>
    </source>
</evidence>
<dbReference type="InterPro" id="IPR036116">
    <property type="entry name" value="FN3_sf"/>
</dbReference>
<keyword evidence="6" id="KW-1185">Reference proteome</keyword>
<dbReference type="PANTHER" id="PTHR46708:SF2">
    <property type="entry name" value="FIBRONECTIN TYPE-III DOMAIN-CONTAINING PROTEIN"/>
    <property type="match status" value="1"/>
</dbReference>
<dbReference type="InterPro" id="IPR003961">
    <property type="entry name" value="FN3_dom"/>
</dbReference>
<feature type="domain" description="Fibronectin type-III" evidence="4">
    <location>
        <begin position="729"/>
        <end position="819"/>
    </location>
</feature>
<name>A0ABX0I621_9FLAO</name>
<feature type="signal peptide" evidence="3">
    <location>
        <begin position="1"/>
        <end position="19"/>
    </location>
</feature>
<organism evidence="5 6">
    <name type="scientific">Flavobacterium difficile</name>
    <dbReference type="NCBI Taxonomy" id="2709659"/>
    <lineage>
        <taxon>Bacteria</taxon>
        <taxon>Pseudomonadati</taxon>
        <taxon>Bacteroidota</taxon>
        <taxon>Flavobacteriia</taxon>
        <taxon>Flavobacteriales</taxon>
        <taxon>Flavobacteriaceae</taxon>
        <taxon>Flavobacterium</taxon>
    </lineage>
</organism>
<feature type="domain" description="Fibronectin type-III" evidence="4">
    <location>
        <begin position="982"/>
        <end position="1074"/>
    </location>
</feature>
<keyword evidence="1 3" id="KW-0732">Signal</keyword>
<protein>
    <submittedName>
        <fullName evidence="5">T9SS type A sorting domain-containing protein</fullName>
    </submittedName>
</protein>
<dbReference type="Gene3D" id="2.60.40.10">
    <property type="entry name" value="Immunoglobulins"/>
    <property type="match status" value="4"/>
</dbReference>
<accession>A0ABX0I621</accession>
<evidence type="ECO:0000256" key="3">
    <source>
        <dbReference type="SAM" id="SignalP"/>
    </source>
</evidence>
<dbReference type="PROSITE" id="PS50853">
    <property type="entry name" value="FN3"/>
    <property type="match status" value="4"/>
</dbReference>
<dbReference type="Proteomes" id="UP000800984">
    <property type="component" value="Unassembled WGS sequence"/>
</dbReference>
<evidence type="ECO:0000256" key="2">
    <source>
        <dbReference type="ARBA" id="ARBA00022737"/>
    </source>
</evidence>
<dbReference type="EMBL" id="JAAJBT010000006">
    <property type="protein sequence ID" value="NHM02643.1"/>
    <property type="molecule type" value="Genomic_DNA"/>
</dbReference>
<dbReference type="RefSeq" id="WP_166077764.1">
    <property type="nucleotide sequence ID" value="NZ_JAAJBT010000006.1"/>
</dbReference>
<dbReference type="SUPFAM" id="SSF49265">
    <property type="entry name" value="Fibronectin type III"/>
    <property type="match status" value="3"/>
</dbReference>
<comment type="caution">
    <text evidence="5">The sequence shown here is derived from an EMBL/GenBank/DDBJ whole genome shotgun (WGS) entry which is preliminary data.</text>
</comment>
<dbReference type="PANTHER" id="PTHR46708">
    <property type="entry name" value="TENASCIN"/>
    <property type="match status" value="1"/>
</dbReference>
<feature type="domain" description="Fibronectin type-III" evidence="4">
    <location>
        <begin position="459"/>
        <end position="549"/>
    </location>
</feature>
<dbReference type="SMART" id="SM00060">
    <property type="entry name" value="FN3"/>
    <property type="match status" value="4"/>
</dbReference>
<evidence type="ECO:0000313" key="6">
    <source>
        <dbReference type="Proteomes" id="UP000800984"/>
    </source>
</evidence>
<sequence>MKKITLWLFAIFASWQMSGQVGIFQNFDAGTALPTGWTTTGGGFVNATESCSGNSLVDNLYSFSTTGTLVTPNQVAGSNGTDLTVSFDYKIEDWSSTTATGPGWGNIQVQYSVNNGGVWTTFMTIDDSNHVVANTCATMSTIIPAASVPNASDVRIRFLFTWVSGDYDIYIDNFSATQVTTLPPSCTVLSSPANGATNIASSTISWNVAPGIPTGYRLNVGTTPGGTNILNLFNAGNVTTYDLGALNSGTTYYVTVIPYNANGNATGCTESSFTTCGATTTYPSLETFTTFLPNACWLRGDNGDLTSGPATFGSNGFYADGFANNGFTGAFTYNIFVASANDWIITPEYTIPATGYELKFDAAAVNYNATTEVINWESDDFVEVLVSTTGTSNWTVLYTYNDTNVPSNLGEANIIDLDAYSGQTVRFAYRVVEGTADGASDIEFSIDNFQVRLSPTCPDQTGLTVGTVTATTADFSWSDLSGDGATGYEYAITTSATPPTSGTATTAQIYAATGLSPQTVYYIHVRSSCAAGNFGNWATATFTTACAPITTYPSLEPFATFLPNQCWLRGDNGDLTAGPATFGTNNFYADGFRNVGTTGSFAYNIWVAAANDWIISPEFAIPATGYELKFDAAATNFNAGTAVTNWEADDFVEVLVSTSGTTNWIVLDTYDSSNVPSNLGELNVLDLDAYSGQTVRFAFRVVEGTANGTADLEFFVDNFEVRMTPSCPDQTGLTVGTVTATTADISWADLSGSGALGYEYAITTSATPPASGTATTAQIFAATGLSPQTVYYIHVRATCTAGTFGNWATATFTTACAPITSFPWTENFDSVTIPGFPPCWSEQNGDYQTSSDTFSNTPRSGANYLRDAFFASNEFMWTPGFDLVAGTSYDFSSWVQGDGGSGWIVDYFVNTAQNSTGATQLGATYNVPGTGTLAIQPYAQVTRSFVPATTGTYYFAVRVNQPSFSPNYVAFDDFELKLSPACPTPSASASGVTDVAANLTWTAVPSATLGYEYVLDNVATDPTGAGTSTTATTFAASGLTPLTTYYFHIRSVCAAGTFSSWTTVSFTTLNSPPVNDNLCNATLLTLGTPTGITNTLVGATAQTSEPVPSCFNGGINGSVWFSFVAPSSGSVEVSTDFAGGTLFDGDTEIAVYASNGVNCSDLTTLGTALGCDQDSGTTVNYSSFLSLTGLTSGDTYYIQVDRWGTATAGTFGIQVSTVLNAASFDTNSFVAYPNPVKDILNLSYKTTISNVRVVNLLGQEVLNTKVNANEVQVNMSSLTAGAYVVNITVEDTVHTIKVIKE</sequence>
<dbReference type="CDD" id="cd00063">
    <property type="entry name" value="FN3"/>
    <property type="match status" value="1"/>
</dbReference>
<proteinExistence type="predicted"/>
<dbReference type="InterPro" id="IPR013783">
    <property type="entry name" value="Ig-like_fold"/>
</dbReference>
<feature type="domain" description="Fibronectin type-III" evidence="4">
    <location>
        <begin position="188"/>
        <end position="278"/>
    </location>
</feature>
<evidence type="ECO:0000259" key="4">
    <source>
        <dbReference type="PROSITE" id="PS50853"/>
    </source>
</evidence>
<reference evidence="5 6" key="1">
    <citation type="submission" date="2020-02" db="EMBL/GenBank/DDBJ databases">
        <authorList>
            <person name="Chen W.-M."/>
        </authorList>
    </citation>
    <scope>NUCLEOTIDE SEQUENCE [LARGE SCALE GENOMIC DNA]</scope>
    <source>
        <strain evidence="5 6">KDG-16</strain>
    </source>
</reference>
<dbReference type="Pfam" id="PF18962">
    <property type="entry name" value="Por_Secre_tail"/>
    <property type="match status" value="1"/>
</dbReference>
<dbReference type="NCBIfam" id="TIGR04183">
    <property type="entry name" value="Por_Secre_tail"/>
    <property type="match status" value="1"/>
</dbReference>
<dbReference type="InterPro" id="IPR050991">
    <property type="entry name" value="ECM_Regulatory_Proteins"/>
</dbReference>
<evidence type="ECO:0000256" key="1">
    <source>
        <dbReference type="ARBA" id="ARBA00022729"/>
    </source>
</evidence>
<dbReference type="InterPro" id="IPR026444">
    <property type="entry name" value="Secre_tail"/>
</dbReference>
<gene>
    <name evidence="5" type="ORF">G4D72_11050</name>
</gene>
<feature type="chain" id="PRO_5045342209" evidence="3">
    <location>
        <begin position="20"/>
        <end position="1301"/>
    </location>
</feature>